<feature type="domain" description="Alkylated DNA repair protein AlkB homologue 8 N-terminal" evidence="1">
    <location>
        <begin position="306"/>
        <end position="346"/>
    </location>
</feature>
<sequence length="701" mass="80456">MSVRCRPFFLPRELTVVIVTAVYIPPDASVNTALSVLLNTINEQQRAHPDGIYIIAGDFNKANLKTVFPKFYQHVKCSTRGKNTLDHVYTNIKHAYRAIPLPHLGQSDHLSLMLSPAFTPLRRRARPTTKTVTTWPGDAHSKLQDCFTQTDWDLFVHQELETFTGTVLDYIQFCIGNVTVDKNIQVFPNQKPWMTYQVRTLLRARDAAFRSGDRALYRAARADLKKGIKRAKAAHRLRIESHLSSNNTREVWRGIKDITNFRGCDASTEDLSAPLAEELNCFFAHFETPQQQHSFLGVLISADISWTENITAVCKKAQQRLHFLRVLRKYNLKSNLLLTFYRSSIEGLLTYCITVWYSSCTVADRARLHRVVKAAQKIIGCPLPSLMDIYPSRCLNRAITITKALNCLNCCPQGGATVTIKVFYSILFYSTTTKILNKLQYVQNSAACLLTGTRSREHITPVLCELHWLPLEYCNANRKLYPSKRFNHRQFQSFLREINSEFADIPYHNEVRWLSRGKVLNRVFELSKEICQFIESKGKDSTVLRDEKWKCEVAFLADITAHLNVLNFQLQGRDHMITDMYDAVKAFQWETQMHQCNLPHFPCCQVMLKQVGATVFPNAHFVDKLSALRTEFTRRFVDFEAQKNNFELLRNPFAVDVETAPVQIQMELIELQCNGTLRQNTTLQGPHSLFAPFLKQCPSSV</sequence>
<dbReference type="Pfam" id="PF09004">
    <property type="entry name" value="ALKBH8_N"/>
    <property type="match status" value="1"/>
</dbReference>
<reference evidence="2" key="1">
    <citation type="journal article" date="2023" name="Front. Mar. Sci.">
        <title>A new Merluccius polli reference genome to investigate the effects of global change in West African waters.</title>
        <authorList>
            <person name="Mateo J.L."/>
            <person name="Blanco-Fernandez C."/>
            <person name="Garcia-Vazquez E."/>
            <person name="Machado-Schiaffino G."/>
        </authorList>
    </citation>
    <scope>NUCLEOTIDE SEQUENCE</scope>
    <source>
        <strain evidence="2">C29</strain>
        <tissue evidence="2">Fin</tissue>
    </source>
</reference>
<evidence type="ECO:0000313" key="2">
    <source>
        <dbReference type="EMBL" id="KAK0153143.1"/>
    </source>
</evidence>
<dbReference type="PANTHER" id="PTHR47510">
    <property type="entry name" value="REVERSE TRANSCRIPTASE DOMAIN-CONTAINING PROTEIN"/>
    <property type="match status" value="1"/>
</dbReference>
<dbReference type="AlphaFoldDB" id="A0AA47N666"/>
<proteinExistence type="predicted"/>
<dbReference type="GO" id="GO:0008168">
    <property type="term" value="F:methyltransferase activity"/>
    <property type="evidence" value="ECO:0007669"/>
    <property type="project" value="InterPro"/>
</dbReference>
<dbReference type="GO" id="GO:0016706">
    <property type="term" value="F:2-oxoglutarate-dependent dioxygenase activity"/>
    <property type="evidence" value="ECO:0007669"/>
    <property type="project" value="InterPro"/>
</dbReference>
<protein>
    <submittedName>
        <fullName evidence="2">General transcription factor II-I repeat domain-containing protein 2</fullName>
    </submittedName>
</protein>
<dbReference type="SUPFAM" id="SSF56219">
    <property type="entry name" value="DNase I-like"/>
    <property type="match status" value="1"/>
</dbReference>
<name>A0AA47N666_MERPO</name>
<keyword evidence="3" id="KW-1185">Reference proteome</keyword>
<dbReference type="Proteomes" id="UP001174136">
    <property type="component" value="Unassembled WGS sequence"/>
</dbReference>
<dbReference type="PANTHER" id="PTHR47510:SF3">
    <property type="entry name" value="ENDO_EXONUCLEASE_PHOSPHATASE DOMAIN-CONTAINING PROTEIN"/>
    <property type="match status" value="1"/>
</dbReference>
<dbReference type="InterPro" id="IPR015095">
    <property type="entry name" value="AlkB_hom8_N"/>
</dbReference>
<organism evidence="2 3">
    <name type="scientific">Merluccius polli</name>
    <name type="common">Benguela hake</name>
    <name type="synonym">Merluccius cadenati</name>
    <dbReference type="NCBI Taxonomy" id="89951"/>
    <lineage>
        <taxon>Eukaryota</taxon>
        <taxon>Metazoa</taxon>
        <taxon>Chordata</taxon>
        <taxon>Craniata</taxon>
        <taxon>Vertebrata</taxon>
        <taxon>Euteleostomi</taxon>
        <taxon>Actinopterygii</taxon>
        <taxon>Neopterygii</taxon>
        <taxon>Teleostei</taxon>
        <taxon>Neoteleostei</taxon>
        <taxon>Acanthomorphata</taxon>
        <taxon>Zeiogadaria</taxon>
        <taxon>Gadariae</taxon>
        <taxon>Gadiformes</taxon>
        <taxon>Gadoidei</taxon>
        <taxon>Merlucciidae</taxon>
        <taxon>Merluccius</taxon>
    </lineage>
</organism>
<dbReference type="EMBL" id="JAOPHQ010000863">
    <property type="protein sequence ID" value="KAK0153143.1"/>
    <property type="molecule type" value="Genomic_DNA"/>
</dbReference>
<evidence type="ECO:0000259" key="1">
    <source>
        <dbReference type="Pfam" id="PF09004"/>
    </source>
</evidence>
<evidence type="ECO:0000313" key="3">
    <source>
        <dbReference type="Proteomes" id="UP001174136"/>
    </source>
</evidence>
<dbReference type="InterPro" id="IPR036691">
    <property type="entry name" value="Endo/exonu/phosph_ase_sf"/>
</dbReference>
<accession>A0AA47N666</accession>
<gene>
    <name evidence="2" type="ORF">N1851_005160</name>
</gene>
<comment type="caution">
    <text evidence="2">The sequence shown here is derived from an EMBL/GenBank/DDBJ whole genome shotgun (WGS) entry which is preliminary data.</text>
</comment>